<dbReference type="EMBL" id="KB031148">
    <property type="protein sequence ID" value="ELK02119.1"/>
    <property type="molecule type" value="Genomic_DNA"/>
</dbReference>
<evidence type="ECO:0000313" key="2">
    <source>
        <dbReference type="Proteomes" id="UP000010552"/>
    </source>
</evidence>
<keyword evidence="2" id="KW-1185">Reference proteome</keyword>
<proteinExistence type="predicted"/>
<reference evidence="2" key="1">
    <citation type="journal article" date="2013" name="Science">
        <title>Comparative analysis of bat genomes provides insight into the evolution of flight and immunity.</title>
        <authorList>
            <person name="Zhang G."/>
            <person name="Cowled C."/>
            <person name="Shi Z."/>
            <person name="Huang Z."/>
            <person name="Bishop-Lilly K.A."/>
            <person name="Fang X."/>
            <person name="Wynne J.W."/>
            <person name="Xiong Z."/>
            <person name="Baker M.L."/>
            <person name="Zhao W."/>
            <person name="Tachedjian M."/>
            <person name="Zhu Y."/>
            <person name="Zhou P."/>
            <person name="Jiang X."/>
            <person name="Ng J."/>
            <person name="Yang L."/>
            <person name="Wu L."/>
            <person name="Xiao J."/>
            <person name="Feng Y."/>
            <person name="Chen Y."/>
            <person name="Sun X."/>
            <person name="Zhang Y."/>
            <person name="Marsh G.A."/>
            <person name="Crameri G."/>
            <person name="Broder C.C."/>
            <person name="Frey K.G."/>
            <person name="Wang L.F."/>
            <person name="Wang J."/>
        </authorList>
    </citation>
    <scope>NUCLEOTIDE SEQUENCE [LARGE SCALE GENOMIC DNA]</scope>
</reference>
<sequence length="100" mass="10917">MGQLLKEAMVSSSFSTLELSKIPTNCEKVHIKTLFCMYKKETDCGQWLGMWTKAQRVVKEGQWPPSGGQAGLGCHDSRDSAGSKGGCVLQLGYTSEELKS</sequence>
<dbReference type="Proteomes" id="UP000010552">
    <property type="component" value="Unassembled WGS sequence"/>
</dbReference>
<evidence type="ECO:0000313" key="1">
    <source>
        <dbReference type="EMBL" id="ELK02119.1"/>
    </source>
</evidence>
<dbReference type="AlphaFoldDB" id="L5JRR7"/>
<organism evidence="1 2">
    <name type="scientific">Pteropus alecto</name>
    <name type="common">Black flying fox</name>
    <dbReference type="NCBI Taxonomy" id="9402"/>
    <lineage>
        <taxon>Eukaryota</taxon>
        <taxon>Metazoa</taxon>
        <taxon>Chordata</taxon>
        <taxon>Craniata</taxon>
        <taxon>Vertebrata</taxon>
        <taxon>Euteleostomi</taxon>
        <taxon>Mammalia</taxon>
        <taxon>Eutheria</taxon>
        <taxon>Laurasiatheria</taxon>
        <taxon>Chiroptera</taxon>
        <taxon>Yinpterochiroptera</taxon>
        <taxon>Pteropodoidea</taxon>
        <taxon>Pteropodidae</taxon>
        <taxon>Pteropodinae</taxon>
        <taxon>Pteropus</taxon>
    </lineage>
</organism>
<name>L5JRR7_PTEAL</name>
<gene>
    <name evidence="1" type="ORF">PAL_GLEAN10015127</name>
</gene>
<accession>L5JRR7</accession>
<dbReference type="InParanoid" id="L5JRR7"/>
<protein>
    <submittedName>
        <fullName evidence="1">Uncharacterized protein</fullName>
    </submittedName>
</protein>